<feature type="non-terminal residue" evidence="1">
    <location>
        <position position="1"/>
    </location>
</feature>
<name>X1VZX1_9ZZZZ</name>
<evidence type="ECO:0000313" key="1">
    <source>
        <dbReference type="EMBL" id="GAJ19195.1"/>
    </source>
</evidence>
<dbReference type="EMBL" id="BARW01036608">
    <property type="protein sequence ID" value="GAJ19195.1"/>
    <property type="molecule type" value="Genomic_DNA"/>
</dbReference>
<dbReference type="AlphaFoldDB" id="X1VZX1"/>
<proteinExistence type="predicted"/>
<organism evidence="1">
    <name type="scientific">marine sediment metagenome</name>
    <dbReference type="NCBI Taxonomy" id="412755"/>
    <lineage>
        <taxon>unclassified sequences</taxon>
        <taxon>metagenomes</taxon>
        <taxon>ecological metagenomes</taxon>
    </lineage>
</organism>
<protein>
    <submittedName>
        <fullName evidence="1">Uncharacterized protein</fullName>
    </submittedName>
</protein>
<gene>
    <name evidence="1" type="ORF">S12H4_56775</name>
</gene>
<reference evidence="1" key="1">
    <citation type="journal article" date="2014" name="Front. Microbiol.">
        <title>High frequency of phylogenetically diverse reductive dehalogenase-homologous genes in deep subseafloor sedimentary metagenomes.</title>
        <authorList>
            <person name="Kawai M."/>
            <person name="Futagami T."/>
            <person name="Toyoda A."/>
            <person name="Takaki Y."/>
            <person name="Nishi S."/>
            <person name="Hori S."/>
            <person name="Arai W."/>
            <person name="Tsubouchi T."/>
            <person name="Morono Y."/>
            <person name="Uchiyama I."/>
            <person name="Ito T."/>
            <person name="Fujiyama A."/>
            <person name="Inagaki F."/>
            <person name="Takami H."/>
        </authorList>
    </citation>
    <scope>NUCLEOTIDE SEQUENCE</scope>
    <source>
        <strain evidence="1">Expedition CK06-06</strain>
    </source>
</reference>
<accession>X1VZX1</accession>
<comment type="caution">
    <text evidence="1">The sequence shown here is derived from an EMBL/GenBank/DDBJ whole genome shotgun (WGS) entry which is preliminary data.</text>
</comment>
<sequence>RNDINNNAPPGSWSSSDNAFLPQHELRANNQTNLMNGEMQIRNAFYLDMFEQLEKVHYLTLLSPISIFEYLSEAVTGSGYLRFKTVWNDLHEYQSQFLAYFKEKDAQDVYSLKQRIDPTVLPPI</sequence>